<dbReference type="SMART" id="SM00360">
    <property type="entry name" value="RRM"/>
    <property type="match status" value="3"/>
</dbReference>
<dbReference type="Proteomes" id="UP000694389">
    <property type="component" value="Unassembled WGS sequence"/>
</dbReference>
<dbReference type="PANTHER" id="PTHR23003">
    <property type="entry name" value="RNA RECOGNITION MOTIF RRM DOMAIN CONTAINING PROTEIN"/>
    <property type="match status" value="1"/>
</dbReference>
<evidence type="ECO:0000256" key="8">
    <source>
        <dbReference type="ARBA" id="ARBA00023242"/>
    </source>
</evidence>
<evidence type="ECO:0000313" key="12">
    <source>
        <dbReference type="Ensembl" id="ENSDLAP00005015379.2"/>
    </source>
</evidence>
<sequence>MSNEQAENTAEKVGQQEVNGKAKHDSNSSRKERPQKRGGGGRYEPYGNVNKRYRVFVSNIPYDVKWQALKDLMKEKVGEVTYVEHLMDAEGKSRVSFRTEELMKKAVEKVNKHNLNGRPLKVKEDPDGVIAQREINKAQGGGPPGGHGGMGGMGGMDRMNMDRMGPGPNGPGMVNIPPSLMNNPNIPNEIIHGLQAGRIGSTVFVANLDYKVGWKKLKEVFSMAGMVVRADILEDKDGKSRGMGTVTFDMPLEAVQAVSMFNGQLLFNRVMHVKLDEKSLPKDFGPPDRGSSALPRGLSGIGLGLGPGGQPIDATQLNRGGGGGGGGGGMGNMGPGGMDNFGGMNNMDRFGSSGMGRMNEMDRGIGGAFDREFGRNEMGMSRNNFGESFERGMGNSLGMDRMSSGMDRLGTSMDRMAGMDRMGMDRMDRVSDLDRLGSGFDRMGSGMDRLGPSMDRLGPGLDRMSSSMERLGPAGFDRLGPSGLDRMGSGLDFGSPMGMDRMGNTGLDRMATSFDRIGSTGGLDRFPSGGLDRMSSGMDRMGSGGVGGQFDRSADLDRGFGGNSFGGAGGPGTGGGNVRKGCQIFVRNLPFDFTWKMLKDTFNTCGMVQYADIKMENGKSKGCGVVRFDNPETAERVCRTMNGYRLNGREIDVRIDRNA</sequence>
<dbReference type="Ensembl" id="ENSDLAT00005016681.2">
    <property type="protein sequence ID" value="ENSDLAP00005015379.2"/>
    <property type="gene ID" value="ENSDLAG00005007457.2"/>
</dbReference>
<feature type="compositionally biased region" description="Basic and acidic residues" evidence="10">
    <location>
        <begin position="20"/>
        <end position="32"/>
    </location>
</feature>
<organism evidence="12 13">
    <name type="scientific">Dicentrarchus labrax</name>
    <name type="common">European seabass</name>
    <name type="synonym">Morone labrax</name>
    <dbReference type="NCBI Taxonomy" id="13489"/>
    <lineage>
        <taxon>Eukaryota</taxon>
        <taxon>Metazoa</taxon>
        <taxon>Chordata</taxon>
        <taxon>Craniata</taxon>
        <taxon>Vertebrata</taxon>
        <taxon>Euteleostomi</taxon>
        <taxon>Actinopterygii</taxon>
        <taxon>Neopterygii</taxon>
        <taxon>Teleostei</taxon>
        <taxon>Neoteleostei</taxon>
        <taxon>Acanthomorphata</taxon>
        <taxon>Eupercaria</taxon>
        <taxon>Moronidae</taxon>
        <taxon>Dicentrarchus</taxon>
    </lineage>
</organism>
<dbReference type="SUPFAM" id="SSF54928">
    <property type="entry name" value="RNA-binding domain, RBD"/>
    <property type="match status" value="3"/>
</dbReference>
<proteinExistence type="predicted"/>
<feature type="domain" description="RRM" evidence="11">
    <location>
        <begin position="582"/>
        <end position="658"/>
    </location>
</feature>
<evidence type="ECO:0000256" key="2">
    <source>
        <dbReference type="ARBA" id="ARBA00022481"/>
    </source>
</evidence>
<dbReference type="InterPro" id="IPR050374">
    <property type="entry name" value="RRT5_SRSF_SR"/>
</dbReference>
<dbReference type="PANTHER" id="PTHR23003:SF6">
    <property type="entry name" value="HETEROGENEOUS NUCLEAR RIBONUCLEOPROTEIN M"/>
    <property type="match status" value="1"/>
</dbReference>
<dbReference type="InterPro" id="IPR012677">
    <property type="entry name" value="Nucleotide-bd_a/b_plait_sf"/>
</dbReference>
<evidence type="ECO:0000313" key="13">
    <source>
        <dbReference type="Proteomes" id="UP000694389"/>
    </source>
</evidence>
<name>A0A8C4E9Y9_DICLA</name>
<keyword evidence="3" id="KW-1017">Isopeptide bond</keyword>
<dbReference type="FunFam" id="3.30.70.330:FF:000033">
    <property type="entry name" value="heterogeneous nuclear ribonucleoprotein M isoform X1"/>
    <property type="match status" value="1"/>
</dbReference>
<evidence type="ECO:0000256" key="5">
    <source>
        <dbReference type="ARBA" id="ARBA00022737"/>
    </source>
</evidence>
<dbReference type="GO" id="GO:0005737">
    <property type="term" value="C:cytoplasm"/>
    <property type="evidence" value="ECO:0007669"/>
    <property type="project" value="TreeGrafter"/>
</dbReference>
<evidence type="ECO:0000259" key="11">
    <source>
        <dbReference type="PROSITE" id="PS50102"/>
    </source>
</evidence>
<dbReference type="GeneTree" id="ENSGT00940000154595"/>
<comment type="subcellular location">
    <subcellularLocation>
        <location evidence="1">Nucleus</location>
    </subcellularLocation>
</comment>
<evidence type="ECO:0000256" key="3">
    <source>
        <dbReference type="ARBA" id="ARBA00022499"/>
    </source>
</evidence>
<keyword evidence="2" id="KW-0488">Methylation</keyword>
<dbReference type="InterPro" id="IPR000504">
    <property type="entry name" value="RRM_dom"/>
</dbReference>
<dbReference type="Gene3D" id="3.30.70.330">
    <property type="match status" value="3"/>
</dbReference>
<dbReference type="FunFam" id="3.30.70.330:FF:000050">
    <property type="entry name" value="heterogeneous nuclear ribonucleoprotein M isoform X2"/>
    <property type="match status" value="1"/>
</dbReference>
<dbReference type="Pfam" id="PF00076">
    <property type="entry name" value="RRM_1"/>
    <property type="match status" value="3"/>
</dbReference>
<dbReference type="CDD" id="cd12659">
    <property type="entry name" value="RRM2_hnRNPM"/>
    <property type="match status" value="1"/>
</dbReference>
<protein>
    <recommendedName>
        <fullName evidence="11">RRM domain-containing protein</fullName>
    </recommendedName>
</protein>
<dbReference type="GO" id="GO:0005634">
    <property type="term" value="C:nucleus"/>
    <property type="evidence" value="ECO:0007669"/>
    <property type="project" value="UniProtKB-SubCell"/>
</dbReference>
<dbReference type="FunFam" id="3.30.70.330:FF:000034">
    <property type="entry name" value="heterogeneous nuclear ribonucleoprotein M isoform X1"/>
    <property type="match status" value="1"/>
</dbReference>
<feature type="compositionally biased region" description="Gly residues" evidence="10">
    <location>
        <begin position="319"/>
        <end position="339"/>
    </location>
</feature>
<keyword evidence="5" id="KW-0677">Repeat</keyword>
<evidence type="ECO:0000256" key="1">
    <source>
        <dbReference type="ARBA" id="ARBA00004123"/>
    </source>
</evidence>
<gene>
    <name evidence="12" type="primary">hnrnpm</name>
</gene>
<keyword evidence="7 9" id="KW-0694">RNA-binding</keyword>
<evidence type="ECO:0000256" key="7">
    <source>
        <dbReference type="ARBA" id="ARBA00022884"/>
    </source>
</evidence>
<dbReference type="GO" id="GO:0006397">
    <property type="term" value="P:mRNA processing"/>
    <property type="evidence" value="ECO:0007669"/>
    <property type="project" value="UniProtKB-KW"/>
</dbReference>
<dbReference type="InterPro" id="IPR035979">
    <property type="entry name" value="RBD_domain_sf"/>
</dbReference>
<dbReference type="PROSITE" id="PS50102">
    <property type="entry name" value="RRM"/>
    <property type="match status" value="3"/>
</dbReference>
<keyword evidence="13" id="KW-1185">Reference proteome</keyword>
<reference evidence="12" key="1">
    <citation type="submission" date="2025-08" db="UniProtKB">
        <authorList>
            <consortium name="Ensembl"/>
        </authorList>
    </citation>
    <scope>IDENTIFICATION</scope>
</reference>
<evidence type="ECO:0000256" key="4">
    <source>
        <dbReference type="ARBA" id="ARBA00022553"/>
    </source>
</evidence>
<dbReference type="GO" id="GO:0003729">
    <property type="term" value="F:mRNA binding"/>
    <property type="evidence" value="ECO:0007669"/>
    <property type="project" value="TreeGrafter"/>
</dbReference>
<evidence type="ECO:0000256" key="9">
    <source>
        <dbReference type="PROSITE-ProRule" id="PRU00176"/>
    </source>
</evidence>
<dbReference type="AlphaFoldDB" id="A0A8C4E9Y9"/>
<evidence type="ECO:0000256" key="10">
    <source>
        <dbReference type="SAM" id="MobiDB-lite"/>
    </source>
</evidence>
<feature type="domain" description="RRM" evidence="11">
    <location>
        <begin position="201"/>
        <end position="278"/>
    </location>
</feature>
<keyword evidence="4" id="KW-0597">Phosphoprotein</keyword>
<feature type="region of interest" description="Disordered" evidence="10">
    <location>
        <begin position="307"/>
        <end position="339"/>
    </location>
</feature>
<reference evidence="12" key="2">
    <citation type="submission" date="2025-09" db="UniProtKB">
        <authorList>
            <consortium name="Ensembl"/>
        </authorList>
    </citation>
    <scope>IDENTIFICATION</scope>
</reference>
<accession>A0A8C4E9Y9</accession>
<keyword evidence="6" id="KW-0832">Ubl conjugation</keyword>
<keyword evidence="8" id="KW-0539">Nucleus</keyword>
<evidence type="ECO:0000256" key="6">
    <source>
        <dbReference type="ARBA" id="ARBA00022843"/>
    </source>
</evidence>
<feature type="region of interest" description="Disordered" evidence="10">
    <location>
        <begin position="1"/>
        <end position="45"/>
    </location>
</feature>
<feature type="domain" description="RRM" evidence="11">
    <location>
        <begin position="53"/>
        <end position="127"/>
    </location>
</feature>